<gene>
    <name evidence="2" type="ORF">chiPu_0028756</name>
</gene>
<proteinExistence type="predicted"/>
<protein>
    <submittedName>
        <fullName evidence="2">Uncharacterized protein</fullName>
    </submittedName>
</protein>
<evidence type="ECO:0000313" key="3">
    <source>
        <dbReference type="Proteomes" id="UP000287033"/>
    </source>
</evidence>
<dbReference type="EMBL" id="BEZZ01139141">
    <property type="protein sequence ID" value="GCC44339.1"/>
    <property type="molecule type" value="Genomic_DNA"/>
</dbReference>
<dbReference type="PROSITE" id="PS51257">
    <property type="entry name" value="PROKAR_LIPOPROTEIN"/>
    <property type="match status" value="1"/>
</dbReference>
<feature type="region of interest" description="Disordered" evidence="1">
    <location>
        <begin position="65"/>
        <end position="101"/>
    </location>
</feature>
<feature type="compositionally biased region" description="Acidic residues" evidence="1">
    <location>
        <begin position="72"/>
        <end position="84"/>
    </location>
</feature>
<feature type="non-terminal residue" evidence="2">
    <location>
        <position position="101"/>
    </location>
</feature>
<comment type="caution">
    <text evidence="2">The sequence shown here is derived from an EMBL/GenBank/DDBJ whole genome shotgun (WGS) entry which is preliminary data.</text>
</comment>
<accession>A0A401TNY5</accession>
<evidence type="ECO:0000313" key="2">
    <source>
        <dbReference type="EMBL" id="GCC44339.1"/>
    </source>
</evidence>
<sequence>MDRVLRNQFDMSTLSCISLSCVISQRTVKALRERLISQWVMFHQVNLKPLQVVLQKVKADLDLKQRKMKKEEEEEEQNEEEEDGTEHQETPRSIMVPPVVK</sequence>
<reference evidence="2 3" key="1">
    <citation type="journal article" date="2018" name="Nat. Ecol. Evol.">
        <title>Shark genomes provide insights into elasmobranch evolution and the origin of vertebrates.</title>
        <authorList>
            <person name="Hara Y"/>
            <person name="Yamaguchi K"/>
            <person name="Onimaru K"/>
            <person name="Kadota M"/>
            <person name="Koyanagi M"/>
            <person name="Keeley SD"/>
            <person name="Tatsumi K"/>
            <person name="Tanaka K"/>
            <person name="Motone F"/>
            <person name="Kageyama Y"/>
            <person name="Nozu R"/>
            <person name="Adachi N"/>
            <person name="Nishimura O"/>
            <person name="Nakagawa R"/>
            <person name="Tanegashima C"/>
            <person name="Kiyatake I"/>
            <person name="Matsumoto R"/>
            <person name="Murakumo K"/>
            <person name="Nishida K"/>
            <person name="Terakita A"/>
            <person name="Kuratani S"/>
            <person name="Sato K"/>
            <person name="Hyodo S Kuraku.S."/>
        </authorList>
    </citation>
    <scope>NUCLEOTIDE SEQUENCE [LARGE SCALE GENOMIC DNA]</scope>
</reference>
<organism evidence="2 3">
    <name type="scientific">Chiloscyllium punctatum</name>
    <name type="common">Brownbanded bambooshark</name>
    <name type="synonym">Hemiscyllium punctatum</name>
    <dbReference type="NCBI Taxonomy" id="137246"/>
    <lineage>
        <taxon>Eukaryota</taxon>
        <taxon>Metazoa</taxon>
        <taxon>Chordata</taxon>
        <taxon>Craniata</taxon>
        <taxon>Vertebrata</taxon>
        <taxon>Chondrichthyes</taxon>
        <taxon>Elasmobranchii</taxon>
        <taxon>Galeomorphii</taxon>
        <taxon>Galeoidea</taxon>
        <taxon>Orectolobiformes</taxon>
        <taxon>Hemiscylliidae</taxon>
        <taxon>Chiloscyllium</taxon>
    </lineage>
</organism>
<dbReference type="Proteomes" id="UP000287033">
    <property type="component" value="Unassembled WGS sequence"/>
</dbReference>
<name>A0A401TNY5_CHIPU</name>
<dbReference type="AlphaFoldDB" id="A0A401TNY5"/>
<keyword evidence="3" id="KW-1185">Reference proteome</keyword>
<evidence type="ECO:0000256" key="1">
    <source>
        <dbReference type="SAM" id="MobiDB-lite"/>
    </source>
</evidence>